<sequence>MKRIYQIIFLSAVLAIEYLSITTREIEAVSHSWDKLNHALAFIVLYVLFSLAFTKLSVKVKIILLLIYALQIEVIQYFIPRREFSLLDIGSDMFGIILGYILIKLFAREMDLTQSN</sequence>
<dbReference type="InterPro" id="IPR006976">
    <property type="entry name" value="VanZ-like"/>
</dbReference>
<feature type="transmembrane region" description="Helical" evidence="1">
    <location>
        <begin position="60"/>
        <end position="79"/>
    </location>
</feature>
<keyword evidence="1" id="KW-1133">Transmembrane helix</keyword>
<dbReference type="PANTHER" id="PTHR28008">
    <property type="entry name" value="DOMAIN PROTEIN, PUTATIVE (AFU_ORTHOLOGUE AFUA_3G10980)-RELATED"/>
    <property type="match status" value="1"/>
</dbReference>
<evidence type="ECO:0000256" key="1">
    <source>
        <dbReference type="SAM" id="Phobius"/>
    </source>
</evidence>
<dbReference type="RefSeq" id="WP_303701130.1">
    <property type="nucleotide sequence ID" value="NZ_VSIV01000158.1"/>
</dbReference>
<feature type="transmembrane region" description="Helical" evidence="1">
    <location>
        <begin position="7"/>
        <end position="24"/>
    </location>
</feature>
<keyword evidence="1" id="KW-0812">Transmembrane</keyword>
<dbReference type="EMBL" id="VSIV01000158">
    <property type="protein sequence ID" value="TYB33374.1"/>
    <property type="molecule type" value="Genomic_DNA"/>
</dbReference>
<dbReference type="Pfam" id="PF04892">
    <property type="entry name" value="VanZ"/>
    <property type="match status" value="1"/>
</dbReference>
<reference evidence="3 4" key="1">
    <citation type="submission" date="2019-08" db="EMBL/GenBank/DDBJ databases">
        <title>Genomic characterization of a novel candidate phylum (ARYD3) from a high temperature, high salinity tertiary oil reservoir in north central Oklahoma, USA.</title>
        <authorList>
            <person name="Youssef N.H."/>
            <person name="Yadav A."/>
            <person name="Elshahed M.S."/>
        </authorList>
    </citation>
    <scope>NUCLEOTIDE SEQUENCE [LARGE SCALE GENOMIC DNA]</scope>
    <source>
        <strain evidence="3">ARYD1</strain>
    </source>
</reference>
<evidence type="ECO:0000259" key="2">
    <source>
        <dbReference type="Pfam" id="PF04892"/>
    </source>
</evidence>
<gene>
    <name evidence="3" type="ORF">FXF49_06680</name>
</gene>
<keyword evidence="1" id="KW-0472">Membrane</keyword>
<dbReference type="NCBIfam" id="NF037970">
    <property type="entry name" value="vanZ_1"/>
    <property type="match status" value="1"/>
</dbReference>
<feature type="transmembrane region" description="Helical" evidence="1">
    <location>
        <begin position="36"/>
        <end position="53"/>
    </location>
</feature>
<feature type="domain" description="VanZ-like" evidence="2">
    <location>
        <begin position="28"/>
        <end position="106"/>
    </location>
</feature>
<dbReference type="AlphaFoldDB" id="A0A5D0MI33"/>
<name>A0A5D0MI33_FLESI</name>
<feature type="transmembrane region" description="Helical" evidence="1">
    <location>
        <begin position="85"/>
        <end position="107"/>
    </location>
</feature>
<dbReference type="Proteomes" id="UP000323337">
    <property type="component" value="Unassembled WGS sequence"/>
</dbReference>
<proteinExistence type="predicted"/>
<dbReference type="PANTHER" id="PTHR28008:SF1">
    <property type="entry name" value="DOMAIN PROTEIN, PUTATIVE (AFU_ORTHOLOGUE AFUA_3G10980)-RELATED"/>
    <property type="match status" value="1"/>
</dbReference>
<protein>
    <submittedName>
        <fullName evidence="3">VanZ family protein</fullName>
    </submittedName>
</protein>
<evidence type="ECO:0000313" key="4">
    <source>
        <dbReference type="Proteomes" id="UP000323337"/>
    </source>
</evidence>
<organism evidence="3 4">
    <name type="scientific">Flexistipes sinusarabici</name>
    <dbReference type="NCBI Taxonomy" id="2352"/>
    <lineage>
        <taxon>Bacteria</taxon>
        <taxon>Pseudomonadati</taxon>
        <taxon>Deferribacterota</taxon>
        <taxon>Deferribacteres</taxon>
        <taxon>Deferribacterales</taxon>
        <taxon>Flexistipitaceae</taxon>
        <taxon>Flexistipes</taxon>
    </lineage>
</organism>
<comment type="caution">
    <text evidence="3">The sequence shown here is derived from an EMBL/GenBank/DDBJ whole genome shotgun (WGS) entry which is preliminary data.</text>
</comment>
<evidence type="ECO:0000313" key="3">
    <source>
        <dbReference type="EMBL" id="TYB33374.1"/>
    </source>
</evidence>
<accession>A0A5D0MI33</accession>